<accession>A0A418YJY1</accession>
<organism evidence="2 3">
    <name type="scientific">Motilimonas pumila</name>
    <dbReference type="NCBI Taxonomy" id="2303987"/>
    <lineage>
        <taxon>Bacteria</taxon>
        <taxon>Pseudomonadati</taxon>
        <taxon>Pseudomonadota</taxon>
        <taxon>Gammaproteobacteria</taxon>
        <taxon>Alteromonadales</taxon>
        <taxon>Alteromonadales genera incertae sedis</taxon>
        <taxon>Motilimonas</taxon>
    </lineage>
</organism>
<keyword evidence="3" id="KW-1185">Reference proteome</keyword>
<feature type="signal peptide" evidence="1">
    <location>
        <begin position="1"/>
        <end position="28"/>
    </location>
</feature>
<reference evidence="2 3" key="1">
    <citation type="submission" date="2018-09" db="EMBL/GenBank/DDBJ databases">
        <authorList>
            <person name="Wang F."/>
        </authorList>
    </citation>
    <scope>NUCLEOTIDE SEQUENCE [LARGE SCALE GENOMIC DNA]</scope>
    <source>
        <strain evidence="2 3">PLHSC7-2</strain>
    </source>
</reference>
<dbReference type="AlphaFoldDB" id="A0A418YJY1"/>
<dbReference type="OrthoDB" id="92529at2"/>
<protein>
    <submittedName>
        <fullName evidence="2">MipA/OmpV family protein</fullName>
    </submittedName>
</protein>
<dbReference type="EMBL" id="QZCH01000001">
    <property type="protein sequence ID" value="RJG51287.1"/>
    <property type="molecule type" value="Genomic_DNA"/>
</dbReference>
<evidence type="ECO:0000313" key="3">
    <source>
        <dbReference type="Proteomes" id="UP000283255"/>
    </source>
</evidence>
<dbReference type="Proteomes" id="UP000283255">
    <property type="component" value="Unassembled WGS sequence"/>
</dbReference>
<reference evidence="2 3" key="2">
    <citation type="submission" date="2019-01" db="EMBL/GenBank/DDBJ databases">
        <title>Motilimonas pumilus sp. nov., isolated from the gut of sea cucumber (Apostichopus japonicus).</title>
        <authorList>
            <person name="Wang F.-Q."/>
            <person name="Ren L.-H."/>
            <person name="Lin Y.-W."/>
            <person name="Sun G.-H."/>
            <person name="Du Z.-J."/>
            <person name="Zhao J.-X."/>
            <person name="Liu X.-J."/>
            <person name="Liu L.-J."/>
        </authorList>
    </citation>
    <scope>NUCLEOTIDE SEQUENCE [LARGE SCALE GENOMIC DNA]</scope>
    <source>
        <strain evidence="2 3">PLHSC7-2</strain>
    </source>
</reference>
<dbReference type="Pfam" id="PF06629">
    <property type="entry name" value="MipA"/>
    <property type="match status" value="1"/>
</dbReference>
<sequence length="438" mass="49781">MRFFCQGFFTVKLVIALLLLSIAGAAQARVDYADEQNDWGVAMGLRSADIPFNSNEDTVNDVMPLLFYQGEHVYLDGLSGGVNLYQQDGFFAGLMGRFRFFDIDKDAQNDIQGFSLDAGGVVGWQFDSGWQTQVEVLSDSDGRVHGNWLSKYHLTGDSWDFSPYAKLRFKSSRFNNRYYGLTLDDIGADYDITLGAKGRYQLYKNLYALGHVGITRLGRDTYHSDFINSPTQVETYIGLGLFNDPSHKYSGALANDAYVRLAHGWATPSNMGDIFKFNTEKDPYNNTMWSLFYGHPLADNLFDWPFDVYLTPGLIHHNKSDVQDRFMEYVVAIKAYYTFTWPVRWRLGAAEGLSYSSKISYIEQSEMDRKDYKASKLLNYLDISLDVNIGDIVNQANLKGLWLGYSLHHRSGIFTSSSAFGRIKGGSNYNSLYLQWHF</sequence>
<comment type="caution">
    <text evidence="2">The sequence shown here is derived from an EMBL/GenBank/DDBJ whole genome shotgun (WGS) entry which is preliminary data.</text>
</comment>
<proteinExistence type="predicted"/>
<gene>
    <name evidence="2" type="ORF">D1Z90_00695</name>
</gene>
<evidence type="ECO:0000313" key="2">
    <source>
        <dbReference type="EMBL" id="RJG51287.1"/>
    </source>
</evidence>
<feature type="chain" id="PRO_5019376708" evidence="1">
    <location>
        <begin position="29"/>
        <end position="438"/>
    </location>
</feature>
<dbReference type="InterPro" id="IPR010583">
    <property type="entry name" value="MipA"/>
</dbReference>
<name>A0A418YJY1_9GAMM</name>
<evidence type="ECO:0000256" key="1">
    <source>
        <dbReference type="SAM" id="SignalP"/>
    </source>
</evidence>
<keyword evidence="1" id="KW-0732">Signal</keyword>